<sequence>MPLRWAISGAPCLGTDQTQFVLVPHDANNHTQTHAVVLFSDSEILIMHVVIIDVCGRNQWRKSRSTRRPQRNRRTGSAPLAAPCDDSSSPRSAPSRVPCSYPRNRQFSCEQAPSNLQRNRLDPVLLRFQLHALYLAQILPIALYSPSESFIIC</sequence>
<protein>
    <submittedName>
        <fullName evidence="1">Uncharacterized protein</fullName>
    </submittedName>
</protein>
<organism evidence="1 2">
    <name type="scientific">Pluteus cervinus</name>
    <dbReference type="NCBI Taxonomy" id="181527"/>
    <lineage>
        <taxon>Eukaryota</taxon>
        <taxon>Fungi</taxon>
        <taxon>Dikarya</taxon>
        <taxon>Basidiomycota</taxon>
        <taxon>Agaricomycotina</taxon>
        <taxon>Agaricomycetes</taxon>
        <taxon>Agaricomycetidae</taxon>
        <taxon>Agaricales</taxon>
        <taxon>Pluteineae</taxon>
        <taxon>Pluteaceae</taxon>
        <taxon>Pluteus</taxon>
    </lineage>
</organism>
<dbReference type="EMBL" id="ML208296">
    <property type="protein sequence ID" value="TFK71539.1"/>
    <property type="molecule type" value="Genomic_DNA"/>
</dbReference>
<reference evidence="1 2" key="1">
    <citation type="journal article" date="2019" name="Nat. Ecol. Evol.">
        <title>Megaphylogeny resolves global patterns of mushroom evolution.</title>
        <authorList>
            <person name="Varga T."/>
            <person name="Krizsan K."/>
            <person name="Foldi C."/>
            <person name="Dima B."/>
            <person name="Sanchez-Garcia M."/>
            <person name="Sanchez-Ramirez S."/>
            <person name="Szollosi G.J."/>
            <person name="Szarkandi J.G."/>
            <person name="Papp V."/>
            <person name="Albert L."/>
            <person name="Andreopoulos W."/>
            <person name="Angelini C."/>
            <person name="Antonin V."/>
            <person name="Barry K.W."/>
            <person name="Bougher N.L."/>
            <person name="Buchanan P."/>
            <person name="Buyck B."/>
            <person name="Bense V."/>
            <person name="Catcheside P."/>
            <person name="Chovatia M."/>
            <person name="Cooper J."/>
            <person name="Damon W."/>
            <person name="Desjardin D."/>
            <person name="Finy P."/>
            <person name="Geml J."/>
            <person name="Haridas S."/>
            <person name="Hughes K."/>
            <person name="Justo A."/>
            <person name="Karasinski D."/>
            <person name="Kautmanova I."/>
            <person name="Kiss B."/>
            <person name="Kocsube S."/>
            <person name="Kotiranta H."/>
            <person name="LaButti K.M."/>
            <person name="Lechner B.E."/>
            <person name="Liimatainen K."/>
            <person name="Lipzen A."/>
            <person name="Lukacs Z."/>
            <person name="Mihaltcheva S."/>
            <person name="Morgado L.N."/>
            <person name="Niskanen T."/>
            <person name="Noordeloos M.E."/>
            <person name="Ohm R.A."/>
            <person name="Ortiz-Santana B."/>
            <person name="Ovrebo C."/>
            <person name="Racz N."/>
            <person name="Riley R."/>
            <person name="Savchenko A."/>
            <person name="Shiryaev A."/>
            <person name="Soop K."/>
            <person name="Spirin V."/>
            <person name="Szebenyi C."/>
            <person name="Tomsovsky M."/>
            <person name="Tulloss R.E."/>
            <person name="Uehling J."/>
            <person name="Grigoriev I.V."/>
            <person name="Vagvolgyi C."/>
            <person name="Papp T."/>
            <person name="Martin F.M."/>
            <person name="Miettinen O."/>
            <person name="Hibbett D.S."/>
            <person name="Nagy L.G."/>
        </authorList>
    </citation>
    <scope>NUCLEOTIDE SEQUENCE [LARGE SCALE GENOMIC DNA]</scope>
    <source>
        <strain evidence="1 2">NL-1719</strain>
    </source>
</reference>
<accession>A0ACD3B1U6</accession>
<proteinExistence type="predicted"/>
<dbReference type="Proteomes" id="UP000308600">
    <property type="component" value="Unassembled WGS sequence"/>
</dbReference>
<gene>
    <name evidence="1" type="ORF">BDN72DRAFT_432592</name>
</gene>
<evidence type="ECO:0000313" key="2">
    <source>
        <dbReference type="Proteomes" id="UP000308600"/>
    </source>
</evidence>
<name>A0ACD3B1U6_9AGAR</name>
<evidence type="ECO:0000313" key="1">
    <source>
        <dbReference type="EMBL" id="TFK71539.1"/>
    </source>
</evidence>
<keyword evidence="2" id="KW-1185">Reference proteome</keyword>